<dbReference type="Proteomes" id="UP000294558">
    <property type="component" value="Unassembled WGS sequence"/>
</dbReference>
<dbReference type="GO" id="GO:0004386">
    <property type="term" value="F:helicase activity"/>
    <property type="evidence" value="ECO:0007669"/>
    <property type="project" value="UniProtKB-KW"/>
</dbReference>
<dbReference type="PROSITE" id="PS51192">
    <property type="entry name" value="HELICASE_ATP_BIND_1"/>
    <property type="match status" value="1"/>
</dbReference>
<evidence type="ECO:0000256" key="1">
    <source>
        <dbReference type="ARBA" id="ARBA00022801"/>
    </source>
</evidence>
<keyword evidence="4" id="KW-0547">Nucleotide-binding</keyword>
<evidence type="ECO:0000313" key="4">
    <source>
        <dbReference type="EMBL" id="TDT14592.1"/>
    </source>
</evidence>
<sequence>MQEGVARVRYFKGPSTDPYVVREVVDEDVSTARLRRHTRVYFHDGNRWRIGRIDAEQADEDGRFVVAMPNGYGQVLGAESFDVRWNLPISDPFELLAVGGGDSPVVYEPRVDLISSWYEQRAAAAGVEGLLLASVELHAHQLSVVRSVSNDAVRRYLLADEVGLGKTIEAGALVWQELRANSSASVLVLAPEHLRQQWAEELVDKFHLGEFNDAQIRVRSHGDHDSWPTEPVDVLVVDEAHHLTRAGRSQEHVLRQLASLAHSSSQVFLLTATPVRSNEAAFLDLLHLLDPTNYRLDDLESFARRVELRDELALVHIGLSPDLDEFDLSLFSEQLRSMFPEDEQLLAHLERAANSSNGERPGQIELVKNHLSETYRLHHRLLRTRRTAETHESFGVRGRRRGRPFTVELADASDELREDLIESFRLHLAERIESGELEVGSAVAAFRTMCEWCCSLPTALLTVDGLGGGQGSGGDEAARWLQSLGGGWRRDLEALEPVQMDAAVRQVGEMAISRNLGKVIVSTGYTSVAKDFADAVEAKYGAHRVARHLDGQTSDQNSTNAEHWRSQEECRLFVCDASAEEGVNLQDADAIVHLDLPWEVFRLEQRIGRADRHARGERRPVASMVFVYGEQSYGMGWFLFAADSCGVFDRSVSSLQYVLADVESELLAKVIVEGVAVFDSDVEVRHDQLAAEGHRIAAHDSLDSAKGEHERLNQRLLELESHSTNDGALVDWLRGVGAKIARPSRGSIRIAGRPRLQVPFELEAAMAPWMNQELTVDRSAAVERQLPLVRAGHGLFDEIVRHLESDDRGVAFAFSRHVKNHWPPTVVLRTDFVVRVEVPQSASSVAESVGLGHWLVSECRSYAPPLLETVFMSVGGEEIDSRSVLAYDRSLGDQNLGSRPELFESLIRHLNWEEVCQDGLARAQRILERRASVASSRRVADHIRASTGRRLSVLSARQSSGVEGVEEQVAALGAVRAALTRDFDLDIDVVGCGAVIFADIDVASAGKSE</sequence>
<dbReference type="InterPro" id="IPR027417">
    <property type="entry name" value="P-loop_NTPase"/>
</dbReference>
<organism evidence="4 5">
    <name type="scientific">Ilumatobacter fluminis</name>
    <dbReference type="NCBI Taxonomy" id="467091"/>
    <lineage>
        <taxon>Bacteria</taxon>
        <taxon>Bacillati</taxon>
        <taxon>Actinomycetota</taxon>
        <taxon>Acidimicrobiia</taxon>
        <taxon>Acidimicrobiales</taxon>
        <taxon>Ilumatobacteraceae</taxon>
        <taxon>Ilumatobacter</taxon>
    </lineage>
</organism>
<dbReference type="PANTHER" id="PTHR45766">
    <property type="entry name" value="DNA ANNEALING HELICASE AND ENDONUCLEASE ZRANB3 FAMILY MEMBER"/>
    <property type="match status" value="1"/>
</dbReference>
<dbReference type="Gene3D" id="3.40.50.300">
    <property type="entry name" value="P-loop containing nucleotide triphosphate hydrolases"/>
    <property type="match status" value="1"/>
</dbReference>
<keyword evidence="4" id="KW-0347">Helicase</keyword>
<evidence type="ECO:0000259" key="2">
    <source>
        <dbReference type="PROSITE" id="PS51192"/>
    </source>
</evidence>
<dbReference type="Gene3D" id="3.40.50.10810">
    <property type="entry name" value="Tandem AAA-ATPase domain"/>
    <property type="match status" value="1"/>
</dbReference>
<dbReference type="InterPro" id="IPR038718">
    <property type="entry name" value="SNF2-like_sf"/>
</dbReference>
<name>A0A4R7HUI9_9ACTN</name>
<dbReference type="AlphaFoldDB" id="A0A4R7HUI9"/>
<dbReference type="GO" id="GO:0016787">
    <property type="term" value="F:hydrolase activity"/>
    <property type="evidence" value="ECO:0007669"/>
    <property type="project" value="UniProtKB-KW"/>
</dbReference>
<reference evidence="4 5" key="1">
    <citation type="submission" date="2019-03" db="EMBL/GenBank/DDBJ databases">
        <title>Sequencing the genomes of 1000 actinobacteria strains.</title>
        <authorList>
            <person name="Klenk H.-P."/>
        </authorList>
    </citation>
    <scope>NUCLEOTIDE SEQUENCE [LARGE SCALE GENOMIC DNA]</scope>
    <source>
        <strain evidence="4 5">DSM 18936</strain>
    </source>
</reference>
<keyword evidence="1" id="KW-0378">Hydrolase</keyword>
<feature type="domain" description="Helicase C-terminal" evidence="3">
    <location>
        <begin position="503"/>
        <end position="663"/>
    </location>
</feature>
<comment type="caution">
    <text evidence="4">The sequence shown here is derived from an EMBL/GenBank/DDBJ whole genome shotgun (WGS) entry which is preliminary data.</text>
</comment>
<dbReference type="InterPro" id="IPR049730">
    <property type="entry name" value="SNF2/RAD54-like_C"/>
</dbReference>
<dbReference type="NCBIfam" id="NF041062">
    <property type="entry name" value="DpdE"/>
    <property type="match status" value="1"/>
</dbReference>
<proteinExistence type="predicted"/>
<feature type="domain" description="Helicase ATP-binding" evidence="2">
    <location>
        <begin position="147"/>
        <end position="292"/>
    </location>
</feature>
<protein>
    <submittedName>
        <fullName evidence="4">ATP-dependent helicase HepA</fullName>
    </submittedName>
</protein>
<dbReference type="CDD" id="cd18793">
    <property type="entry name" value="SF2_C_SNF"/>
    <property type="match status" value="1"/>
</dbReference>
<dbReference type="SMART" id="SM00487">
    <property type="entry name" value="DEXDc"/>
    <property type="match status" value="1"/>
</dbReference>
<dbReference type="InterPro" id="IPR000330">
    <property type="entry name" value="SNF2_N"/>
</dbReference>
<dbReference type="SMART" id="SM00490">
    <property type="entry name" value="HELICc"/>
    <property type="match status" value="1"/>
</dbReference>
<dbReference type="InterPro" id="IPR001650">
    <property type="entry name" value="Helicase_C-like"/>
</dbReference>
<accession>A0A4R7HUI9</accession>
<dbReference type="Pfam" id="PF00176">
    <property type="entry name" value="SNF2-rel_dom"/>
    <property type="match status" value="1"/>
</dbReference>
<dbReference type="SUPFAM" id="SSF52540">
    <property type="entry name" value="P-loop containing nucleoside triphosphate hydrolases"/>
    <property type="match status" value="2"/>
</dbReference>
<keyword evidence="5" id="KW-1185">Reference proteome</keyword>
<gene>
    <name evidence="4" type="ORF">BDK89_0147</name>
</gene>
<dbReference type="PROSITE" id="PS51194">
    <property type="entry name" value="HELICASE_CTER"/>
    <property type="match status" value="1"/>
</dbReference>
<dbReference type="EMBL" id="SOAU01000001">
    <property type="protein sequence ID" value="TDT14592.1"/>
    <property type="molecule type" value="Genomic_DNA"/>
</dbReference>
<dbReference type="InterPro" id="IPR014001">
    <property type="entry name" value="Helicase_ATP-bd"/>
</dbReference>
<evidence type="ECO:0000259" key="3">
    <source>
        <dbReference type="PROSITE" id="PS51194"/>
    </source>
</evidence>
<dbReference type="GO" id="GO:0005524">
    <property type="term" value="F:ATP binding"/>
    <property type="evidence" value="ECO:0007669"/>
    <property type="project" value="InterPro"/>
</dbReference>
<dbReference type="Pfam" id="PF00271">
    <property type="entry name" value="Helicase_C"/>
    <property type="match status" value="1"/>
</dbReference>
<dbReference type="PANTHER" id="PTHR45766:SF6">
    <property type="entry name" value="SWI_SNF-RELATED MATRIX-ASSOCIATED ACTIN-DEPENDENT REGULATOR OF CHROMATIN SUBFAMILY A-LIKE PROTEIN 1"/>
    <property type="match status" value="1"/>
</dbReference>
<keyword evidence="4" id="KW-0067">ATP-binding</keyword>
<evidence type="ECO:0000313" key="5">
    <source>
        <dbReference type="Proteomes" id="UP000294558"/>
    </source>
</evidence>